<feature type="region of interest" description="Disordered" evidence="5">
    <location>
        <begin position="784"/>
        <end position="804"/>
    </location>
</feature>
<keyword evidence="2" id="KW-0677">Repeat</keyword>
<proteinExistence type="predicted"/>
<dbReference type="SUPFAM" id="SSF69318">
    <property type="entry name" value="Integrin alpha N-terminal domain"/>
    <property type="match status" value="2"/>
</dbReference>
<dbReference type="InterPro" id="IPR013517">
    <property type="entry name" value="FG-GAP"/>
</dbReference>
<evidence type="ECO:0000256" key="1">
    <source>
        <dbReference type="ARBA" id="ARBA00022729"/>
    </source>
</evidence>
<dbReference type="PRINTS" id="PR01185">
    <property type="entry name" value="INTEGRINA"/>
</dbReference>
<keyword evidence="8" id="KW-1185">Reference proteome</keyword>
<dbReference type="Proteomes" id="UP001050975">
    <property type="component" value="Unassembled WGS sequence"/>
</dbReference>
<evidence type="ECO:0000259" key="6">
    <source>
        <dbReference type="Pfam" id="PF01345"/>
    </source>
</evidence>
<accession>A0AAV3XQ02</accession>
<dbReference type="GO" id="GO:0016787">
    <property type="term" value="F:hydrolase activity"/>
    <property type="evidence" value="ECO:0007669"/>
    <property type="project" value="UniProtKB-KW"/>
</dbReference>
<evidence type="ECO:0000256" key="5">
    <source>
        <dbReference type="SAM" id="MobiDB-lite"/>
    </source>
</evidence>
<dbReference type="InterPro" id="IPR001434">
    <property type="entry name" value="OmcB-like_DUF11"/>
</dbReference>
<name>A0AAV3XQ02_9CYAN</name>
<dbReference type="InterPro" id="IPR028994">
    <property type="entry name" value="Integrin_alpha_N"/>
</dbReference>
<dbReference type="PANTHER" id="PTHR23221">
    <property type="entry name" value="GLYCOSYLPHOSPHATIDYLINOSITOL PHOSPHOLIPASE D"/>
    <property type="match status" value="1"/>
</dbReference>
<dbReference type="Gene3D" id="2.130.10.130">
    <property type="entry name" value="Integrin alpha, N-terminal"/>
    <property type="match status" value="4"/>
</dbReference>
<dbReference type="InterPro" id="IPR047589">
    <property type="entry name" value="DUF11_rpt"/>
</dbReference>
<dbReference type="Pfam" id="PF01345">
    <property type="entry name" value="DUF11"/>
    <property type="match status" value="1"/>
</dbReference>
<dbReference type="Pfam" id="PF01839">
    <property type="entry name" value="FG-GAP"/>
    <property type="match status" value="6"/>
</dbReference>
<sequence>MFDYKSGEDTNTFTNKNFPRQKVTLKDLSAADIQKAEELIGNSITNPAIREAAIIDLVLTNFDPSIVEAAIASQTPDSILAIAIPPRAFEDFSSTFVNTPVKINVVENDEGTLGVPLAIANFDATTTKGGNIKLDDNATPDNKSDDQLIYTPPANFTGIDTFNYTLTDGKETSTSKVTISVPAFNLSNLNGSNGFVLNGSNAGNFTGVSTSSIGDFNSDGFDDLIIGAFAADPNGNNAAGESYILFGSKAGFPVNFNPANLNGSNGFIINGVDPNGFSGGAVSSAGDVNGDGIDDLAIGVFGATANGKNNAGKTYIVFGSKNPFPVRFNLSELNGNNGFVFNGNNEFDYVGLSISKLGDLNGDSLDDLLVNAPGPLNSSAGKSYIIYGRKGSFSPSLNTTDINGTNGFVINDTDGNSGSSVKGVGDINGDGMADLIIGTDAANPDNNTPGKIQVLFGSRKGIPAVVNRSELNGKNGFVIEGVEINTSTFVSGAGDINGDGLNDLIIGVADATANNNPAAGKTYIVFGKQAEFAPVVNLNQLNGSNGFVINGTQIEERSGISVDGAGDINGDGFDDIIIGASGASANGNNTAGKSYILFGSNQAFPASFNQAELNGNNGFIFNGATADDLTGTAVSGAGDINGDGLGDLIIGTPGSLFNNAPGKSYVVFGNTAFGGVYKPISDPADLELVQTISNKTPYIGDEVTLKYTLTNKGKGVARRIKITDLLPPGVSFLSAATDQGIYDSNTGMWELGNIRENLSRTLDIIVKVEKTGSLVTTGQVTAVRETDPDSIPNNNNPAEDDQDSEEFGVAGGGGLTLVFDERYYLAQHADVKAAVEKRKFKNGFSHFVRHGEKEDRDFRVWVFDESYYLEQNPDVKAAVDDKKFRSGLRHFIRHGQFEGRLPNSFNPSAKRLQFDEDYYLEQNPDVKEAVERRDFRTGFAHFIEWGQLEGRKPSPLDSNLLPG</sequence>
<protein>
    <submittedName>
        <fullName evidence="7">Outer membrane adhesin like proteiin</fullName>
    </submittedName>
</protein>
<evidence type="ECO:0000256" key="2">
    <source>
        <dbReference type="ARBA" id="ARBA00022737"/>
    </source>
</evidence>
<keyword evidence="3" id="KW-0378">Hydrolase</keyword>
<dbReference type="SMART" id="SM00191">
    <property type="entry name" value="Int_alpha"/>
    <property type="match status" value="7"/>
</dbReference>
<dbReference type="NCBIfam" id="TIGR01451">
    <property type="entry name" value="B_ant_repeat"/>
    <property type="match status" value="1"/>
</dbReference>
<dbReference type="GO" id="GO:0007155">
    <property type="term" value="P:cell adhesion"/>
    <property type="evidence" value="ECO:0007669"/>
    <property type="project" value="InterPro"/>
</dbReference>
<dbReference type="Pfam" id="PF17963">
    <property type="entry name" value="Big_9"/>
    <property type="match status" value="1"/>
</dbReference>
<dbReference type="InterPro" id="IPR013519">
    <property type="entry name" value="Int_alpha_beta-p"/>
</dbReference>
<evidence type="ECO:0000313" key="7">
    <source>
        <dbReference type="EMBL" id="GET43806.1"/>
    </source>
</evidence>
<dbReference type="PANTHER" id="PTHR23221:SF7">
    <property type="entry name" value="PHOSPHATIDYLINOSITOL-GLYCAN-SPECIFIC PHOSPHOLIPASE D"/>
    <property type="match status" value="1"/>
</dbReference>
<dbReference type="EMBL" id="BLAY01000255">
    <property type="protein sequence ID" value="GET43806.1"/>
    <property type="molecule type" value="Genomic_DNA"/>
</dbReference>
<comment type="caution">
    <text evidence="7">The sequence shown here is derived from an EMBL/GenBank/DDBJ whole genome shotgun (WGS) entry which is preliminary data.</text>
</comment>
<dbReference type="GO" id="GO:0008305">
    <property type="term" value="C:integrin complex"/>
    <property type="evidence" value="ECO:0007669"/>
    <property type="project" value="InterPro"/>
</dbReference>
<evidence type="ECO:0000256" key="3">
    <source>
        <dbReference type="ARBA" id="ARBA00022801"/>
    </source>
</evidence>
<gene>
    <name evidence="7" type="ORF">MiSe_86320</name>
</gene>
<organism evidence="7 8">
    <name type="scientific">Microseira wollei NIES-4236</name>
    <dbReference type="NCBI Taxonomy" id="2530354"/>
    <lineage>
        <taxon>Bacteria</taxon>
        <taxon>Bacillati</taxon>
        <taxon>Cyanobacteriota</taxon>
        <taxon>Cyanophyceae</taxon>
        <taxon>Oscillatoriophycideae</taxon>
        <taxon>Aerosakkonematales</taxon>
        <taxon>Aerosakkonemataceae</taxon>
        <taxon>Microseira</taxon>
    </lineage>
</organism>
<evidence type="ECO:0000256" key="4">
    <source>
        <dbReference type="ARBA" id="ARBA00023180"/>
    </source>
</evidence>
<feature type="domain" description="DUF11" evidence="6">
    <location>
        <begin position="685"/>
        <end position="795"/>
    </location>
</feature>
<dbReference type="AlphaFoldDB" id="A0AAV3XQ02"/>
<reference evidence="7" key="1">
    <citation type="submission" date="2019-10" db="EMBL/GenBank/DDBJ databases">
        <title>Draft genome sequece of Microseira wollei NIES-4236.</title>
        <authorList>
            <person name="Yamaguchi H."/>
            <person name="Suzuki S."/>
            <person name="Kawachi M."/>
        </authorList>
    </citation>
    <scope>NUCLEOTIDE SEQUENCE</scope>
    <source>
        <strain evidence="7">NIES-4236</strain>
    </source>
</reference>
<keyword evidence="4" id="KW-0325">Glycoprotein</keyword>
<dbReference type="InterPro" id="IPR000413">
    <property type="entry name" value="Integrin_alpha"/>
</dbReference>
<dbReference type="PROSITE" id="PS51470">
    <property type="entry name" value="FG_GAP"/>
    <property type="match status" value="3"/>
</dbReference>
<keyword evidence="1" id="KW-0732">Signal</keyword>
<evidence type="ECO:0000313" key="8">
    <source>
        <dbReference type="Proteomes" id="UP001050975"/>
    </source>
</evidence>